<feature type="transmembrane region" description="Helical" evidence="1">
    <location>
        <begin position="199"/>
        <end position="219"/>
    </location>
</feature>
<sequence>YIDEDIGTQGLEGLSQSSYVPDFDPSQTIRTTLRDWWTPMITVRKLPKVEPMEETAAPSPTKWERWCKGPSKKLELSDSPIADDGSPQSLLYYFNEESWNRFTQWALNPTPLRIGPIVFNLTVAQRIVTRGNWLGNEEMDVMMYMWRENTTLRRWNRKRVAFMSALFASSSRMHTANFLLTKKPTNCPIFFLLTAEESFRLMAELIKYGVSILIVYTFLRLARITKQRGIPTRCNRGEAASLFTSKTVKIQDDYFFLVQWDLRRLVYKIHLFKWTDKSIIEEIEDFHELVDVLLIDNSQFQNSMAACETMLKRQESRIEEIELRFIKALFVFCLVMVFMYLTYA</sequence>
<keyword evidence="3" id="KW-1185">Reference proteome</keyword>
<feature type="transmembrane region" description="Helical" evidence="1">
    <location>
        <begin position="325"/>
        <end position="343"/>
    </location>
</feature>
<reference evidence="2 3" key="1">
    <citation type="submission" date="2021-05" db="EMBL/GenBank/DDBJ databases">
        <title>Genome Assembly of Synthetic Allotetraploid Brassica napus Reveals Homoeologous Exchanges between Subgenomes.</title>
        <authorList>
            <person name="Davis J.T."/>
        </authorList>
    </citation>
    <scope>NUCLEOTIDE SEQUENCE [LARGE SCALE GENOMIC DNA]</scope>
    <source>
        <strain evidence="3">cv. Da-Ae</strain>
        <tissue evidence="2">Seedling</tissue>
    </source>
</reference>
<evidence type="ECO:0000313" key="3">
    <source>
        <dbReference type="Proteomes" id="UP000824890"/>
    </source>
</evidence>
<protein>
    <submittedName>
        <fullName evidence="2">Uncharacterized protein</fullName>
    </submittedName>
</protein>
<gene>
    <name evidence="2" type="ORF">HID58_055677</name>
</gene>
<name>A0ABQ8ALG4_BRANA</name>
<proteinExistence type="predicted"/>
<accession>A0ABQ8ALG4</accession>
<organism evidence="2 3">
    <name type="scientific">Brassica napus</name>
    <name type="common">Rape</name>
    <dbReference type="NCBI Taxonomy" id="3708"/>
    <lineage>
        <taxon>Eukaryota</taxon>
        <taxon>Viridiplantae</taxon>
        <taxon>Streptophyta</taxon>
        <taxon>Embryophyta</taxon>
        <taxon>Tracheophyta</taxon>
        <taxon>Spermatophyta</taxon>
        <taxon>Magnoliopsida</taxon>
        <taxon>eudicotyledons</taxon>
        <taxon>Gunneridae</taxon>
        <taxon>Pentapetalae</taxon>
        <taxon>rosids</taxon>
        <taxon>malvids</taxon>
        <taxon>Brassicales</taxon>
        <taxon>Brassicaceae</taxon>
        <taxon>Brassiceae</taxon>
        <taxon>Brassica</taxon>
    </lineage>
</organism>
<keyword evidence="1" id="KW-0472">Membrane</keyword>
<dbReference type="Proteomes" id="UP000824890">
    <property type="component" value="Unassembled WGS sequence"/>
</dbReference>
<keyword evidence="1" id="KW-1133">Transmembrane helix</keyword>
<evidence type="ECO:0000313" key="2">
    <source>
        <dbReference type="EMBL" id="KAH0893248.1"/>
    </source>
</evidence>
<comment type="caution">
    <text evidence="2">The sequence shown here is derived from an EMBL/GenBank/DDBJ whole genome shotgun (WGS) entry which is preliminary data.</text>
</comment>
<dbReference type="EMBL" id="JAGKQM010000013">
    <property type="protein sequence ID" value="KAH0893248.1"/>
    <property type="molecule type" value="Genomic_DNA"/>
</dbReference>
<keyword evidence="1" id="KW-0812">Transmembrane</keyword>
<feature type="non-terminal residue" evidence="2">
    <location>
        <position position="1"/>
    </location>
</feature>
<evidence type="ECO:0000256" key="1">
    <source>
        <dbReference type="SAM" id="Phobius"/>
    </source>
</evidence>